<evidence type="ECO:0000313" key="1">
    <source>
        <dbReference type="EMBL" id="PPU56697.1"/>
    </source>
</evidence>
<gene>
    <name evidence="1" type="ORF">XdyCFBP7245_08420</name>
</gene>
<protein>
    <submittedName>
        <fullName evidence="1">Uncharacterized protein</fullName>
    </submittedName>
</protein>
<name>A0A2S7C543_9XANT</name>
<evidence type="ECO:0000313" key="2">
    <source>
        <dbReference type="Proteomes" id="UP000238908"/>
    </source>
</evidence>
<comment type="caution">
    <text evidence="1">The sequence shown here is derived from an EMBL/GenBank/DDBJ whole genome shotgun (WGS) entry which is preliminary data.</text>
</comment>
<reference evidence="1 2" key="1">
    <citation type="submission" date="2016-08" db="EMBL/GenBank/DDBJ databases">
        <authorList>
            <person name="Seilhamer J.J."/>
        </authorList>
    </citation>
    <scope>NUCLEOTIDE SEQUENCE [LARGE SCALE GENOMIC DNA]</scope>
    <source>
        <strain evidence="1 2">CFBP7245</strain>
    </source>
</reference>
<dbReference type="AlphaFoldDB" id="A0A2S7C543"/>
<accession>A0A2S7C543</accession>
<dbReference type="EMBL" id="MDEE01000009">
    <property type="protein sequence ID" value="PPU56697.1"/>
    <property type="molecule type" value="Genomic_DNA"/>
</dbReference>
<dbReference type="RefSeq" id="WP_104615256.1">
    <property type="nucleotide sequence ID" value="NZ_JBHUNS010000001.1"/>
</dbReference>
<proteinExistence type="predicted"/>
<dbReference type="Proteomes" id="UP000238908">
    <property type="component" value="Unassembled WGS sequence"/>
</dbReference>
<organism evidence="1 2">
    <name type="scientific">Xanthomonas dyei</name>
    <dbReference type="NCBI Taxonomy" id="743699"/>
    <lineage>
        <taxon>Bacteria</taxon>
        <taxon>Pseudomonadati</taxon>
        <taxon>Pseudomonadota</taxon>
        <taxon>Gammaproteobacteria</taxon>
        <taxon>Lysobacterales</taxon>
        <taxon>Lysobacteraceae</taxon>
        <taxon>Xanthomonas</taxon>
    </lineage>
</organism>
<sequence>MNLISIRRFSAFTYVVSDMYLPEEKKMERRRGAPHLQRLRCPDTHMSITLLTVRETEDVGKYCAAVEGALGQVMGVYRKTAIGINLYLLPPGSGFHKRTASLGLNDATLNLAAPLFADNPRTLGNLVDLVSHESFHLAGYLAGDGRAADERSAYWMGLCSQLTVLGLVRGDNLPGGIIRTGNEAIAESSEQAFAVRRDVQAYMIDGEIRIDSVAGKAMLETCRNTFPAVDAANTPGH</sequence>